<reference evidence="2" key="2">
    <citation type="submission" date="2020-02" db="EMBL/GenBank/DDBJ databases">
        <title>Identification and distribution of gene clusters putatively required for synthesis of sphingolipid metabolism inhibitors in phylogenetically diverse species of the filamentous fungus Fusarium.</title>
        <authorList>
            <person name="Kim H.-S."/>
            <person name="Busman M."/>
            <person name="Brown D.W."/>
            <person name="Divon H."/>
            <person name="Uhlig S."/>
            <person name="Proctor R.H."/>
        </authorList>
    </citation>
    <scope>NUCLEOTIDE SEQUENCE</scope>
    <source>
        <strain evidence="2">NRRL 25174</strain>
    </source>
</reference>
<comment type="caution">
    <text evidence="2">The sequence shown here is derived from an EMBL/GenBank/DDBJ whole genome shotgun (WGS) entry which is preliminary data.</text>
</comment>
<evidence type="ECO:0000313" key="2">
    <source>
        <dbReference type="EMBL" id="KAF4340612.1"/>
    </source>
</evidence>
<evidence type="ECO:0000256" key="1">
    <source>
        <dbReference type="SAM" id="MobiDB-lite"/>
    </source>
</evidence>
<evidence type="ECO:0000313" key="3">
    <source>
        <dbReference type="Proteomes" id="UP000730481"/>
    </source>
</evidence>
<sequence length="565" mass="65195">MADHSNPSSSKESPAELKSDMSDKKTSVIETVPLDVLSYALSFVPNRESIRSVILSGPKLYNAFKQRQAYIASCVLFNTMEEPVYQEAIVTFNMKMAEWEGQKAGIEAINRVYSSEQRRIYRQFLTFDRVKEMWRLHKAVEYFAQRLPSTLILKHSVVKYKNAFSITPTVRIRFQRALYRLDAYLKVMELMVTSQLDDNQGLNRDPTEQEPKEAHWIHCLKELVEHRIMKTFQSQYSAVEVEQLSSITGLLVNEFAPSFNTFLERDIELGTQLPYYISHPMCPGSMSIIAQGIPFMKDFLTAGSRLLRAKFIRKINPPIDWNPHLPTRPPFPGNDEKLTCVVHDYEGEPGKWAKMDTPDFIMRTPLVKDPDPGPECAWHVLSRYAVFLNENGGEIYPFQSLPWGYVFWDIDMFEKAEFTHIRMEHHNEFGFTLPTTHPIHKHWNPLAKWNTNEATDRLLLSVQEKVHLMNHGQTGYFNFDSWILETEARLYQELDRMPREQLTEALSEVATPEALQQFLQTMEAQHPEIIQMAVDLQTAGVANTWVAGTLTEPPGPEDENEDGTN</sequence>
<dbReference type="OrthoDB" id="5427059at2759"/>
<name>A0A9P5AML3_9HYPO</name>
<dbReference type="AlphaFoldDB" id="A0A9P5AML3"/>
<organism evidence="2 3">
    <name type="scientific">Fusarium beomiforme</name>
    <dbReference type="NCBI Taxonomy" id="44412"/>
    <lineage>
        <taxon>Eukaryota</taxon>
        <taxon>Fungi</taxon>
        <taxon>Dikarya</taxon>
        <taxon>Ascomycota</taxon>
        <taxon>Pezizomycotina</taxon>
        <taxon>Sordariomycetes</taxon>
        <taxon>Hypocreomycetidae</taxon>
        <taxon>Hypocreales</taxon>
        <taxon>Nectriaceae</taxon>
        <taxon>Fusarium</taxon>
        <taxon>Fusarium burgessii species complex</taxon>
    </lineage>
</organism>
<reference evidence="2" key="1">
    <citation type="journal article" date="2017" name="Mycologia">
        <title>Fusarium algeriense, sp. nov., a novel toxigenic crown rot pathogen of durum wheat from Algeria is nested in the Fusarium burgessii species complex.</title>
        <authorList>
            <person name="Laraba I."/>
            <person name="Keddad A."/>
            <person name="Boureghda H."/>
            <person name="Abdallah N."/>
            <person name="Vaughan M.M."/>
            <person name="Proctor R.H."/>
            <person name="Busman M."/>
            <person name="O'Donnell K."/>
        </authorList>
    </citation>
    <scope>NUCLEOTIDE SEQUENCE</scope>
    <source>
        <strain evidence="2">NRRL 25174</strain>
    </source>
</reference>
<gene>
    <name evidence="2" type="ORF">FBEOM_5458</name>
</gene>
<dbReference type="Proteomes" id="UP000730481">
    <property type="component" value="Unassembled WGS sequence"/>
</dbReference>
<feature type="compositionally biased region" description="Basic and acidic residues" evidence="1">
    <location>
        <begin position="13"/>
        <end position="22"/>
    </location>
</feature>
<feature type="region of interest" description="Disordered" evidence="1">
    <location>
        <begin position="1"/>
        <end position="22"/>
    </location>
</feature>
<accession>A0A9P5AML3</accession>
<proteinExistence type="predicted"/>
<protein>
    <submittedName>
        <fullName evidence="2">Uncharacterized protein</fullName>
    </submittedName>
</protein>
<dbReference type="EMBL" id="PVQB02000233">
    <property type="protein sequence ID" value="KAF4340612.1"/>
    <property type="molecule type" value="Genomic_DNA"/>
</dbReference>
<keyword evidence="3" id="KW-1185">Reference proteome</keyword>
<feature type="compositionally biased region" description="Polar residues" evidence="1">
    <location>
        <begin position="1"/>
        <end position="12"/>
    </location>
</feature>